<evidence type="ECO:0000256" key="1">
    <source>
        <dbReference type="ARBA" id="ARBA00004496"/>
    </source>
</evidence>
<dbReference type="Gene3D" id="2.70.70.10">
    <property type="entry name" value="Glucose Permease (Domain IIA)"/>
    <property type="match status" value="1"/>
</dbReference>
<dbReference type="AlphaFoldDB" id="A0A223KQ37"/>
<dbReference type="STRING" id="1314751.GCA_001591425_01292"/>
<evidence type="ECO:0000256" key="4">
    <source>
        <dbReference type="ARBA" id="ARBA00022679"/>
    </source>
</evidence>
<dbReference type="PANTHER" id="PTHR45008">
    <property type="entry name" value="PTS SYSTEM GLUCOSE-SPECIFIC EIIA COMPONENT"/>
    <property type="match status" value="1"/>
</dbReference>
<sequence length="169" mass="18450">MFKKLFGLKKEEQKKTEEMLFSPITGNIVDLEAVPDPTFSQKMMGDGLAIEPTEGVVVSPVNGEVIQFFHTKHAIGIRSESGAEILIHVGLETVSMNGEGFEGHVQEGDKVKVGQTLLTFNIELIKEKAASTVTPVVITNSDNMKEIEKKASGNVIKGESEFLYVKANN</sequence>
<dbReference type="PANTHER" id="PTHR45008:SF1">
    <property type="entry name" value="PTS SYSTEM GLUCOSE-SPECIFIC EIIA COMPONENT"/>
    <property type="match status" value="1"/>
</dbReference>
<reference evidence="8 9" key="1">
    <citation type="submission" date="2016-12" db="EMBL/GenBank/DDBJ databases">
        <title>The whole genome sequencing and assembly of Bacillus cohnii DSM 6307T strain.</title>
        <authorList>
            <person name="Lee Y.-J."/>
            <person name="Yi H."/>
            <person name="Bahn Y.-S."/>
            <person name="Kim J.F."/>
            <person name="Lee D.-W."/>
        </authorList>
    </citation>
    <scope>NUCLEOTIDE SEQUENCE [LARGE SCALE GENOMIC DNA]</scope>
    <source>
        <strain evidence="8 9">DSM 6307</strain>
    </source>
</reference>
<accession>A0A223KQ37</accession>
<gene>
    <name evidence="8" type="ORF">BC6307_09875</name>
</gene>
<dbReference type="InterPro" id="IPR050890">
    <property type="entry name" value="PTS_EIIA_component"/>
</dbReference>
<dbReference type="GO" id="GO:0016301">
    <property type="term" value="F:kinase activity"/>
    <property type="evidence" value="ECO:0007669"/>
    <property type="project" value="UniProtKB-KW"/>
</dbReference>
<dbReference type="RefSeq" id="WP_066413644.1">
    <property type="nucleotide sequence ID" value="NZ_CP018866.1"/>
</dbReference>
<evidence type="ECO:0000256" key="5">
    <source>
        <dbReference type="ARBA" id="ARBA00022683"/>
    </source>
</evidence>
<evidence type="ECO:0000259" key="7">
    <source>
        <dbReference type="PROSITE" id="PS51093"/>
    </source>
</evidence>
<dbReference type="FunFam" id="2.70.70.10:FF:000001">
    <property type="entry name" value="PTS system glucose-specific IIA component"/>
    <property type="match status" value="1"/>
</dbReference>
<dbReference type="GO" id="GO:0005737">
    <property type="term" value="C:cytoplasm"/>
    <property type="evidence" value="ECO:0007669"/>
    <property type="project" value="UniProtKB-SubCell"/>
</dbReference>
<evidence type="ECO:0000256" key="3">
    <source>
        <dbReference type="ARBA" id="ARBA00022597"/>
    </source>
</evidence>
<dbReference type="Pfam" id="PF00358">
    <property type="entry name" value="PTS_EIIA_1"/>
    <property type="match status" value="1"/>
</dbReference>
<dbReference type="NCBIfam" id="TIGR00830">
    <property type="entry name" value="PTBA"/>
    <property type="match status" value="1"/>
</dbReference>
<proteinExistence type="predicted"/>
<evidence type="ECO:0000313" key="8">
    <source>
        <dbReference type="EMBL" id="AST91569.1"/>
    </source>
</evidence>
<dbReference type="Proteomes" id="UP000215224">
    <property type="component" value="Chromosome"/>
</dbReference>
<dbReference type="PROSITE" id="PS51093">
    <property type="entry name" value="PTS_EIIA_TYPE_1"/>
    <property type="match status" value="1"/>
</dbReference>
<feature type="domain" description="PTS EIIA type-1" evidence="7">
    <location>
        <begin position="36"/>
        <end position="140"/>
    </location>
</feature>
<evidence type="ECO:0000256" key="6">
    <source>
        <dbReference type="ARBA" id="ARBA00022777"/>
    </source>
</evidence>
<keyword evidence="5" id="KW-0598">Phosphotransferase system</keyword>
<keyword evidence="4" id="KW-0808">Transferase</keyword>
<comment type="subcellular location">
    <subcellularLocation>
        <location evidence="1">Cytoplasm</location>
    </subcellularLocation>
</comment>
<dbReference type="GO" id="GO:0009401">
    <property type="term" value="P:phosphoenolpyruvate-dependent sugar phosphotransferase system"/>
    <property type="evidence" value="ECO:0007669"/>
    <property type="project" value="UniProtKB-KW"/>
</dbReference>
<dbReference type="EMBL" id="CP018866">
    <property type="protein sequence ID" value="AST91569.1"/>
    <property type="molecule type" value="Genomic_DNA"/>
</dbReference>
<keyword evidence="6" id="KW-0418">Kinase</keyword>
<dbReference type="PROSITE" id="PS00371">
    <property type="entry name" value="PTS_EIIA_TYPE_1_HIS"/>
    <property type="match status" value="1"/>
</dbReference>
<evidence type="ECO:0000313" key="9">
    <source>
        <dbReference type="Proteomes" id="UP000215224"/>
    </source>
</evidence>
<dbReference type="InterPro" id="IPR001127">
    <property type="entry name" value="PTS_EIIA_1_perm"/>
</dbReference>
<dbReference type="InterPro" id="IPR011055">
    <property type="entry name" value="Dup_hybrid_motif"/>
</dbReference>
<name>A0A223KQ37_9BACI</name>
<organism evidence="8 9">
    <name type="scientific">Sutcliffiella cohnii</name>
    <dbReference type="NCBI Taxonomy" id="33932"/>
    <lineage>
        <taxon>Bacteria</taxon>
        <taxon>Bacillati</taxon>
        <taxon>Bacillota</taxon>
        <taxon>Bacilli</taxon>
        <taxon>Bacillales</taxon>
        <taxon>Bacillaceae</taxon>
        <taxon>Sutcliffiella</taxon>
    </lineage>
</organism>
<keyword evidence="9" id="KW-1185">Reference proteome</keyword>
<protein>
    <submittedName>
        <fullName evidence="8">PTS glucose transporter subunit IIA</fullName>
    </submittedName>
</protein>
<keyword evidence="3 8" id="KW-0762">Sugar transport</keyword>
<keyword evidence="2" id="KW-0813">Transport</keyword>
<dbReference type="SUPFAM" id="SSF51261">
    <property type="entry name" value="Duplicated hybrid motif"/>
    <property type="match status" value="1"/>
</dbReference>
<evidence type="ECO:0000256" key="2">
    <source>
        <dbReference type="ARBA" id="ARBA00022448"/>
    </source>
</evidence>
<dbReference type="KEGG" id="bcoh:BC6307_09875"/>